<dbReference type="RefSeq" id="WP_010890166.1">
    <property type="nucleotide sequence ID" value="NC_001759.1"/>
</dbReference>
<protein>
    <submittedName>
        <fullName evidence="3">SpdB2</fullName>
    </submittedName>
</protein>
<gene>
    <name evidence="3" type="primary">spdB2</name>
</gene>
<keyword evidence="3" id="KW-0614">Plasmid</keyword>
<feature type="transmembrane region" description="Helical" evidence="2">
    <location>
        <begin position="110"/>
        <end position="130"/>
    </location>
</feature>
<feature type="compositionally biased region" description="Basic and acidic residues" evidence="1">
    <location>
        <begin position="222"/>
        <end position="282"/>
    </location>
</feature>
<evidence type="ECO:0000313" key="3">
    <source>
        <dbReference type="EMBL" id="AAA91006.1"/>
    </source>
</evidence>
<name>Q54674_STRPH</name>
<reference evidence="3" key="1">
    <citation type="journal article" date="1993" name="Plasmid">
        <title>Relationship between the replication functions of Streptomyces plasmids pJV1 and pIJ101.</title>
        <authorList>
            <person name="Servin-Gonzalez L."/>
        </authorList>
    </citation>
    <scope>NUCLEOTIDE SEQUENCE</scope>
    <source>
        <strain evidence="3">NRRL-B3559</strain>
        <plasmid evidence="3">pJV1</plasmid>
    </source>
</reference>
<evidence type="ECO:0000256" key="2">
    <source>
        <dbReference type="SAM" id="Phobius"/>
    </source>
</evidence>
<feature type="transmembrane region" description="Helical" evidence="2">
    <location>
        <begin position="48"/>
        <end position="67"/>
    </location>
</feature>
<keyword evidence="2" id="KW-0812">Transmembrane</keyword>
<geneLocation type="plasmid" evidence="3">
    <name>pJV1</name>
</geneLocation>
<evidence type="ECO:0000256" key="1">
    <source>
        <dbReference type="SAM" id="MobiDB-lite"/>
    </source>
</evidence>
<reference evidence="3" key="2">
    <citation type="journal article" date="1995" name="Microbiology">
        <title>Sequence and functional analysis of the Streptomyces phaeochromogenes plasmid pJV1 reveals a modular organization of Streptomyces plasmids that replicate by rolling circle.</title>
        <authorList>
            <person name="Servin-Gonzalez L."/>
            <person name="Sampieri A.I."/>
            <person name="Cabello J."/>
            <person name="Galvan L."/>
            <person name="Juarez V."/>
            <person name="Castro C."/>
        </authorList>
    </citation>
    <scope>NUCLEOTIDE SEQUENCE</scope>
    <source>
        <strain evidence="3">NRRL-B3559</strain>
        <plasmid evidence="3">pJV1</plasmid>
    </source>
</reference>
<keyword evidence="2" id="KW-1133">Transmembrane helix</keyword>
<sequence length="371" mass="41806">MKLDTQRQVAQAERVLQLVWIIVFGAVAFSVLTVTPLVQRVTPDEWDWTAWLLPVVSDTAVVIVVRVDSIVARLDGRPGGWPAFLRWLTGGMTLLLNVGDSMLKNDWVGVGVHAVAPVLLIVTAEAALGWRRAITQAVARIDRERAEERERQDRERQAREERSRAEQKARQEAEQAERERQERLAEERERRAAAERERQREHEAKLAREEREYAARIEQERAEREAAREQAAREDAARQRKEEQERADRLRREQDEKAERERKDKEAAQAAERARKAAEARRTAPPVSAAVSTPRPAVSATVSTPAPEAAHDVPDAKKKLPVDKALMVLADALRDGRSQRQIVALTGRSSGWVAKHCQALTSGKKAEEVAA</sequence>
<proteinExistence type="predicted"/>
<feature type="transmembrane region" description="Helical" evidence="2">
    <location>
        <begin position="15"/>
        <end position="36"/>
    </location>
</feature>
<accession>Q54674</accession>
<keyword evidence="2" id="KW-0472">Membrane</keyword>
<dbReference type="AlphaFoldDB" id="Q54674"/>
<dbReference type="EMBL" id="U23762">
    <property type="protein sequence ID" value="AAA91006.1"/>
    <property type="molecule type" value="Genomic_DNA"/>
</dbReference>
<feature type="region of interest" description="Disordered" evidence="1">
    <location>
        <begin position="222"/>
        <end position="317"/>
    </location>
</feature>
<organism evidence="3">
    <name type="scientific">Streptomyces phaeochromogenes</name>
    <dbReference type="NCBI Taxonomy" id="1923"/>
    <lineage>
        <taxon>Bacteria</taxon>
        <taxon>Bacillati</taxon>
        <taxon>Actinomycetota</taxon>
        <taxon>Actinomycetes</taxon>
        <taxon>Kitasatosporales</taxon>
        <taxon>Streptomycetaceae</taxon>
        <taxon>Streptomyces</taxon>
        <taxon>Streptomyces phaeochromogenes group</taxon>
    </lineage>
</organism>
<feature type="region of interest" description="Disordered" evidence="1">
    <location>
        <begin position="144"/>
        <end position="205"/>
    </location>
</feature>